<evidence type="ECO:0008006" key="5">
    <source>
        <dbReference type="Google" id="ProtNLM"/>
    </source>
</evidence>
<dbReference type="EMBL" id="JANJYI010000007">
    <property type="protein sequence ID" value="KAK2642058.1"/>
    <property type="molecule type" value="Genomic_DNA"/>
</dbReference>
<organism evidence="3 4">
    <name type="scientific">Dipteronia dyeriana</name>
    <dbReference type="NCBI Taxonomy" id="168575"/>
    <lineage>
        <taxon>Eukaryota</taxon>
        <taxon>Viridiplantae</taxon>
        <taxon>Streptophyta</taxon>
        <taxon>Embryophyta</taxon>
        <taxon>Tracheophyta</taxon>
        <taxon>Spermatophyta</taxon>
        <taxon>Magnoliopsida</taxon>
        <taxon>eudicotyledons</taxon>
        <taxon>Gunneridae</taxon>
        <taxon>Pentapetalae</taxon>
        <taxon>rosids</taxon>
        <taxon>malvids</taxon>
        <taxon>Sapindales</taxon>
        <taxon>Sapindaceae</taxon>
        <taxon>Hippocastanoideae</taxon>
        <taxon>Acereae</taxon>
        <taxon>Dipteronia</taxon>
    </lineage>
</organism>
<reference evidence="3" key="1">
    <citation type="journal article" date="2023" name="Plant J.">
        <title>Genome sequences and population genomics provide insights into the demographic history, inbreeding, and mutation load of two 'living fossil' tree species of Dipteronia.</title>
        <authorList>
            <person name="Feng Y."/>
            <person name="Comes H.P."/>
            <person name="Chen J."/>
            <person name="Zhu S."/>
            <person name="Lu R."/>
            <person name="Zhang X."/>
            <person name="Li P."/>
            <person name="Qiu J."/>
            <person name="Olsen K.M."/>
            <person name="Qiu Y."/>
        </authorList>
    </citation>
    <scope>NUCLEOTIDE SEQUENCE</scope>
    <source>
        <strain evidence="3">KIB01</strain>
    </source>
</reference>
<dbReference type="InterPro" id="IPR035669">
    <property type="entry name" value="SGNH_plant_lipase-like"/>
</dbReference>
<dbReference type="PANTHER" id="PTHR45642">
    <property type="entry name" value="GDSL ESTERASE/LIPASE EXL3"/>
    <property type="match status" value="1"/>
</dbReference>
<dbReference type="FunFam" id="3.40.50.1110:FF:000003">
    <property type="entry name" value="GDSL esterase/lipase APG"/>
    <property type="match status" value="1"/>
</dbReference>
<evidence type="ECO:0000313" key="4">
    <source>
        <dbReference type="Proteomes" id="UP001280121"/>
    </source>
</evidence>
<gene>
    <name evidence="3" type="ORF">Ddye_023821</name>
</gene>
<feature type="chain" id="PRO_5042040066" description="GDSL esterase/lipase" evidence="2">
    <location>
        <begin position="25"/>
        <end position="359"/>
    </location>
</feature>
<evidence type="ECO:0000256" key="2">
    <source>
        <dbReference type="SAM" id="SignalP"/>
    </source>
</evidence>
<keyword evidence="4" id="KW-1185">Reference proteome</keyword>
<sequence>MIMMMKKILVLALALTPLLLVSEALDIHQLKQIATRHNVTCILVFGDSSVDPGNNNRLDTTIKSNFHPYGKDFNNGLPTGRFSDGRLATDFIAEEFGFKNIIPAFLDPKINNEDLLHGVSFASAGSGYDDLTANLSKVLSVPQQLVYFKHYKIHLYKFLGLKRAEEIVSNAIFVVSMGTNDFLQNYYLEPTRPKQFTLEQYQNFLIYRLYTHAKTLYKLGARRLVVVGVPPFGCMPLVKTLVNQNTCVESYNKLAFSFNSKIKQKLTLMKTTIGLKTAYLDCYNAIQDAVSHPINYGLRECTKGCCATGIIEYGDTCKDMSTCDDPSKYVFWDAVHPTEKMYQIIAQKGLQSIDENFLL</sequence>
<evidence type="ECO:0000313" key="3">
    <source>
        <dbReference type="EMBL" id="KAK2642058.1"/>
    </source>
</evidence>
<name>A0AAD9TUA3_9ROSI</name>
<accession>A0AAD9TUA3</accession>
<dbReference type="PANTHER" id="PTHR45642:SF7">
    <property type="entry name" value="GDSL ESTERASE_LIPASE"/>
    <property type="match status" value="1"/>
</dbReference>
<dbReference type="Pfam" id="PF00657">
    <property type="entry name" value="Lipase_GDSL"/>
    <property type="match status" value="1"/>
</dbReference>
<dbReference type="AlphaFoldDB" id="A0AAD9TUA3"/>
<feature type="signal peptide" evidence="2">
    <location>
        <begin position="1"/>
        <end position="24"/>
    </location>
</feature>
<dbReference type="SUPFAM" id="SSF52266">
    <property type="entry name" value="SGNH hydrolase"/>
    <property type="match status" value="1"/>
</dbReference>
<comment type="similarity">
    <text evidence="1">Belongs to the 'GDSL' lipolytic enzyme family.</text>
</comment>
<dbReference type="InterPro" id="IPR036514">
    <property type="entry name" value="SGNH_hydro_sf"/>
</dbReference>
<dbReference type="Proteomes" id="UP001280121">
    <property type="component" value="Unassembled WGS sequence"/>
</dbReference>
<dbReference type="CDD" id="cd01837">
    <property type="entry name" value="SGNH_plant_lipase_like"/>
    <property type="match status" value="1"/>
</dbReference>
<protein>
    <recommendedName>
        <fullName evidence="5">GDSL esterase/lipase</fullName>
    </recommendedName>
</protein>
<proteinExistence type="inferred from homology"/>
<dbReference type="GO" id="GO:0016788">
    <property type="term" value="F:hydrolase activity, acting on ester bonds"/>
    <property type="evidence" value="ECO:0007669"/>
    <property type="project" value="InterPro"/>
</dbReference>
<evidence type="ECO:0000256" key="1">
    <source>
        <dbReference type="ARBA" id="ARBA00008668"/>
    </source>
</evidence>
<keyword evidence="2" id="KW-0732">Signal</keyword>
<dbReference type="InterPro" id="IPR001087">
    <property type="entry name" value="GDSL"/>
</dbReference>
<comment type="caution">
    <text evidence="3">The sequence shown here is derived from an EMBL/GenBank/DDBJ whole genome shotgun (WGS) entry which is preliminary data.</text>
</comment>
<dbReference type="Gene3D" id="3.40.50.1110">
    <property type="entry name" value="SGNH hydrolase"/>
    <property type="match status" value="1"/>
</dbReference>
<dbReference type="InterPro" id="IPR050592">
    <property type="entry name" value="GDSL_lipolytic_enzyme"/>
</dbReference>